<gene>
    <name evidence="14" type="primary">HOXC3a</name>
</gene>
<dbReference type="Pfam" id="PF00046">
    <property type="entry name" value="Homeodomain"/>
    <property type="match status" value="1"/>
</dbReference>
<evidence type="ECO:0000256" key="1">
    <source>
        <dbReference type="ARBA" id="ARBA00003263"/>
    </source>
</evidence>
<comment type="subcellular location">
    <subcellularLocation>
        <location evidence="2 10 11">Nucleus</location>
    </subcellularLocation>
</comment>
<reference evidence="14" key="1">
    <citation type="submission" date="2015-03" db="EMBL/GenBank/DDBJ databases">
        <title>Kryptolebias marmoratus HOX Ca cluster.</title>
        <authorList>
            <person name="Kim B.-M."/>
            <person name="Lee J.-S."/>
        </authorList>
    </citation>
    <scope>NUCLEOTIDE SEQUENCE</scope>
</reference>
<keyword evidence="7 10" id="KW-0371">Homeobox</keyword>
<evidence type="ECO:0000256" key="12">
    <source>
        <dbReference type="SAM" id="MobiDB-lite"/>
    </source>
</evidence>
<dbReference type="InterPro" id="IPR009057">
    <property type="entry name" value="Homeodomain-like_sf"/>
</dbReference>
<dbReference type="PANTHER" id="PTHR45664:SF11">
    <property type="entry name" value="HOMEOBOX PROTEIN HOX-B3"/>
    <property type="match status" value="1"/>
</dbReference>
<dbReference type="EMBL" id="KP965867">
    <property type="protein sequence ID" value="ALB00294.1"/>
    <property type="molecule type" value="Genomic_DNA"/>
</dbReference>
<dbReference type="Gene3D" id="1.10.10.60">
    <property type="entry name" value="Homeodomain-like"/>
    <property type="match status" value="1"/>
</dbReference>
<evidence type="ECO:0000256" key="3">
    <source>
        <dbReference type="ARBA" id="ARBA00009107"/>
    </source>
</evidence>
<dbReference type="PROSITE" id="PS00032">
    <property type="entry name" value="ANTENNAPEDIA"/>
    <property type="match status" value="1"/>
</dbReference>
<dbReference type="SUPFAM" id="SSF46689">
    <property type="entry name" value="Homeodomain-like"/>
    <property type="match status" value="1"/>
</dbReference>
<evidence type="ECO:0000256" key="10">
    <source>
        <dbReference type="PROSITE-ProRule" id="PRU00108"/>
    </source>
</evidence>
<evidence type="ECO:0000256" key="9">
    <source>
        <dbReference type="ARBA" id="ARBA00023242"/>
    </source>
</evidence>
<feature type="domain" description="Homeobox" evidence="13">
    <location>
        <begin position="117"/>
        <end position="177"/>
    </location>
</feature>
<dbReference type="SMART" id="SM00389">
    <property type="entry name" value="HOX"/>
    <property type="match status" value="1"/>
</dbReference>
<dbReference type="GO" id="GO:0000978">
    <property type="term" value="F:RNA polymerase II cis-regulatory region sequence-specific DNA binding"/>
    <property type="evidence" value="ECO:0007669"/>
    <property type="project" value="TreeGrafter"/>
</dbReference>
<feature type="compositionally biased region" description="Polar residues" evidence="12">
    <location>
        <begin position="14"/>
        <end position="27"/>
    </location>
</feature>
<evidence type="ECO:0000256" key="6">
    <source>
        <dbReference type="ARBA" id="ARBA00023125"/>
    </source>
</evidence>
<dbReference type="PRINTS" id="PR00024">
    <property type="entry name" value="HOMEOBOX"/>
</dbReference>
<dbReference type="GO" id="GO:0009952">
    <property type="term" value="P:anterior/posterior pattern specification"/>
    <property type="evidence" value="ECO:0007669"/>
    <property type="project" value="TreeGrafter"/>
</dbReference>
<comment type="similarity">
    <text evidence="3">Belongs to the Antp homeobox family.</text>
</comment>
<dbReference type="GO" id="GO:0048704">
    <property type="term" value="P:embryonic skeletal system morphogenesis"/>
    <property type="evidence" value="ECO:0007669"/>
    <property type="project" value="TreeGrafter"/>
</dbReference>
<evidence type="ECO:0000313" key="14">
    <source>
        <dbReference type="EMBL" id="ALB00294.1"/>
    </source>
</evidence>
<evidence type="ECO:0000256" key="2">
    <source>
        <dbReference type="ARBA" id="ARBA00004123"/>
    </source>
</evidence>
<feature type="DNA-binding region" description="Homeobox" evidence="10">
    <location>
        <begin position="119"/>
        <end position="178"/>
    </location>
</feature>
<dbReference type="InterPro" id="IPR020479">
    <property type="entry name" value="HD_metazoa"/>
</dbReference>
<dbReference type="GO" id="GO:0005634">
    <property type="term" value="C:nucleus"/>
    <property type="evidence" value="ECO:0007669"/>
    <property type="project" value="UniProtKB-SubCell"/>
</dbReference>
<dbReference type="CDD" id="cd00086">
    <property type="entry name" value="homeodomain"/>
    <property type="match status" value="1"/>
</dbReference>
<evidence type="ECO:0000256" key="5">
    <source>
        <dbReference type="ARBA" id="ARBA00023015"/>
    </source>
</evidence>
<dbReference type="AlphaFoldDB" id="A0A141E2Q3"/>
<dbReference type="PANTHER" id="PTHR45664">
    <property type="entry name" value="PROTEIN ZERKNUELLT 1-RELATED"/>
    <property type="match status" value="1"/>
</dbReference>
<evidence type="ECO:0000256" key="7">
    <source>
        <dbReference type="ARBA" id="ARBA00023155"/>
    </source>
</evidence>
<evidence type="ECO:0000259" key="13">
    <source>
        <dbReference type="PROSITE" id="PS50071"/>
    </source>
</evidence>
<dbReference type="InterPro" id="IPR017970">
    <property type="entry name" value="Homeobox_CS"/>
</dbReference>
<keyword evidence="8" id="KW-0804">Transcription</keyword>
<name>A0A141E2Q3_KRYMA</name>
<keyword evidence="9 10" id="KW-0539">Nucleus</keyword>
<keyword evidence="4" id="KW-0217">Developmental protein</keyword>
<organism evidence="14">
    <name type="scientific">Kryptolebias marmoratus</name>
    <name type="common">Mangrove killifish</name>
    <name type="synonym">Rivulus marmoratus</name>
    <dbReference type="NCBI Taxonomy" id="37003"/>
    <lineage>
        <taxon>Eukaryota</taxon>
        <taxon>Metazoa</taxon>
        <taxon>Chordata</taxon>
        <taxon>Craniata</taxon>
        <taxon>Vertebrata</taxon>
        <taxon>Euteleostomi</taxon>
        <taxon>Actinopterygii</taxon>
        <taxon>Neopterygii</taxon>
        <taxon>Teleostei</taxon>
        <taxon>Neoteleostei</taxon>
        <taxon>Acanthomorphata</taxon>
        <taxon>Ovalentaria</taxon>
        <taxon>Atherinomorphae</taxon>
        <taxon>Cyprinodontiformes</taxon>
        <taxon>Rivulidae</taxon>
        <taxon>Kryptolebias</taxon>
    </lineage>
</organism>
<dbReference type="InterPro" id="IPR001827">
    <property type="entry name" value="Homeobox_Antennapedia_CS"/>
</dbReference>
<proteinExistence type="inferred from homology"/>
<protein>
    <submittedName>
        <fullName evidence="14">Homeobox protein HOXC3a</fullName>
    </submittedName>
</protein>
<keyword evidence="6 10" id="KW-0238">DNA-binding</keyword>
<keyword evidence="5" id="KW-0805">Transcription regulation</keyword>
<dbReference type="InterPro" id="IPR001356">
    <property type="entry name" value="HD"/>
</dbReference>
<sequence length="281" mass="30522">MDPQQSAALPLQLRGNSSAMNSGQVPNLSVGRSERGGGGVPDAEQHTMTSAVPFSSRLDPHNVSEGPLGPVVRCQAKGKLDIKSRGCSLTICHSGVVFPWMKSQKTGQSASSRATGRGARRERTAFTNNQLLELEKEFHFSPYLRRHRRLEMAAGLQLTDRQVKIWFQNRRMRHKKEQKYGNKEIGSSQGSPSDISSYSDYMRLPVACAVRTSSASPSELLSGDCSMSSLFGSFSDSSNAQSLYPADLSHLNCLLPSAANGPPPSCADIDGHQHASFSNWP</sequence>
<comment type="function">
    <text evidence="1">Sequence-specific transcription factor which is part of a developmental regulatory system that provides cells with specific positional identities on the anterior-posterior axis.</text>
</comment>
<evidence type="ECO:0000256" key="8">
    <source>
        <dbReference type="ARBA" id="ARBA00023163"/>
    </source>
</evidence>
<evidence type="ECO:0000256" key="11">
    <source>
        <dbReference type="RuleBase" id="RU000682"/>
    </source>
</evidence>
<feature type="region of interest" description="Disordered" evidence="12">
    <location>
        <begin position="1"/>
        <end position="45"/>
    </location>
</feature>
<evidence type="ECO:0000256" key="4">
    <source>
        <dbReference type="ARBA" id="ARBA00022473"/>
    </source>
</evidence>
<dbReference type="PROSITE" id="PS50071">
    <property type="entry name" value="HOMEOBOX_2"/>
    <property type="match status" value="1"/>
</dbReference>
<dbReference type="PROSITE" id="PS00027">
    <property type="entry name" value="HOMEOBOX_1"/>
    <property type="match status" value="1"/>
</dbReference>
<accession>A0A141E2Q3</accession>
<dbReference type="GO" id="GO:0000981">
    <property type="term" value="F:DNA-binding transcription factor activity, RNA polymerase II-specific"/>
    <property type="evidence" value="ECO:0007669"/>
    <property type="project" value="InterPro"/>
</dbReference>